<name>A0AA40BMQ7_9PEZI</name>
<sequence>MWLSALLAVLLGCVQVQAKAVFAHFMVENGKLWSVDQWKVDIRLAQAAYNDGFALNIRADDKTLGISLSKAFEAADDLGFKMIFSYDYAGGGPWSANTSSL</sequence>
<dbReference type="Pfam" id="PF03659">
    <property type="entry name" value="Glyco_hydro_71"/>
    <property type="match status" value="1"/>
</dbReference>
<gene>
    <name evidence="2" type="ORF">B0T21DRAFT_156971</name>
</gene>
<keyword evidence="1" id="KW-0732">Signal</keyword>
<evidence type="ECO:0000313" key="3">
    <source>
        <dbReference type="Proteomes" id="UP001172159"/>
    </source>
</evidence>
<dbReference type="AlphaFoldDB" id="A0AA40BMQ7"/>
<proteinExistence type="predicted"/>
<feature type="signal peptide" evidence="1">
    <location>
        <begin position="1"/>
        <end position="18"/>
    </location>
</feature>
<evidence type="ECO:0000313" key="2">
    <source>
        <dbReference type="EMBL" id="KAK0737080.1"/>
    </source>
</evidence>
<reference evidence="2" key="1">
    <citation type="submission" date="2023-06" db="EMBL/GenBank/DDBJ databases">
        <title>Genome-scale phylogeny and comparative genomics of the fungal order Sordariales.</title>
        <authorList>
            <consortium name="Lawrence Berkeley National Laboratory"/>
            <person name="Hensen N."/>
            <person name="Bonometti L."/>
            <person name="Westerberg I."/>
            <person name="Brannstrom I.O."/>
            <person name="Guillou S."/>
            <person name="Cros-Aarteil S."/>
            <person name="Calhoun S."/>
            <person name="Haridas S."/>
            <person name="Kuo A."/>
            <person name="Mondo S."/>
            <person name="Pangilinan J."/>
            <person name="Riley R."/>
            <person name="Labutti K."/>
            <person name="Andreopoulos B."/>
            <person name="Lipzen A."/>
            <person name="Chen C."/>
            <person name="Yanf M."/>
            <person name="Daum C."/>
            <person name="Ng V."/>
            <person name="Clum A."/>
            <person name="Steindorff A."/>
            <person name="Ohm R."/>
            <person name="Martin F."/>
            <person name="Silar P."/>
            <person name="Natvig D."/>
            <person name="Lalanne C."/>
            <person name="Gautier V."/>
            <person name="Ament-Velasquez S.L."/>
            <person name="Kruys A."/>
            <person name="Hutchinson M.I."/>
            <person name="Powell A.J."/>
            <person name="Barry K."/>
            <person name="Miller A.N."/>
            <person name="Grigoriev I.V."/>
            <person name="Debuchy R."/>
            <person name="Gladieux P."/>
            <person name="Thoren M.H."/>
            <person name="Johannesson H."/>
        </authorList>
    </citation>
    <scope>NUCLEOTIDE SEQUENCE</scope>
    <source>
        <strain evidence="2">CBS 540.89</strain>
    </source>
</reference>
<keyword evidence="2" id="KW-0378">Hydrolase</keyword>
<organism evidence="2 3">
    <name type="scientific">Apiosordaria backusii</name>
    <dbReference type="NCBI Taxonomy" id="314023"/>
    <lineage>
        <taxon>Eukaryota</taxon>
        <taxon>Fungi</taxon>
        <taxon>Dikarya</taxon>
        <taxon>Ascomycota</taxon>
        <taxon>Pezizomycotina</taxon>
        <taxon>Sordariomycetes</taxon>
        <taxon>Sordariomycetidae</taxon>
        <taxon>Sordariales</taxon>
        <taxon>Lasiosphaeriaceae</taxon>
        <taxon>Apiosordaria</taxon>
    </lineage>
</organism>
<dbReference type="Proteomes" id="UP001172159">
    <property type="component" value="Unassembled WGS sequence"/>
</dbReference>
<keyword evidence="3" id="KW-1185">Reference proteome</keyword>
<evidence type="ECO:0000256" key="1">
    <source>
        <dbReference type="SAM" id="SignalP"/>
    </source>
</evidence>
<dbReference type="EMBL" id="JAUKTV010000005">
    <property type="protein sequence ID" value="KAK0737080.1"/>
    <property type="molecule type" value="Genomic_DNA"/>
</dbReference>
<dbReference type="InterPro" id="IPR005197">
    <property type="entry name" value="Glyco_hydro_71"/>
</dbReference>
<protein>
    <submittedName>
        <fullName evidence="2">Glycosyl hydrolase family 71-domain-containing protein</fullName>
    </submittedName>
</protein>
<feature type="chain" id="PRO_5041458420" evidence="1">
    <location>
        <begin position="19"/>
        <end position="101"/>
    </location>
</feature>
<dbReference type="GO" id="GO:0051118">
    <property type="term" value="F:glucan endo-1,3-alpha-glucosidase activity"/>
    <property type="evidence" value="ECO:0007669"/>
    <property type="project" value="InterPro"/>
</dbReference>
<comment type="caution">
    <text evidence="2">The sequence shown here is derived from an EMBL/GenBank/DDBJ whole genome shotgun (WGS) entry which is preliminary data.</text>
</comment>
<accession>A0AA40BMQ7</accession>